<dbReference type="Pfam" id="PF13354">
    <property type="entry name" value="Beta-lactamase2"/>
    <property type="match status" value="1"/>
</dbReference>
<dbReference type="EMBL" id="RJJQ01000010">
    <property type="protein sequence ID" value="RNI21669.1"/>
    <property type="molecule type" value="Genomic_DNA"/>
</dbReference>
<dbReference type="GO" id="GO:0030655">
    <property type="term" value="P:beta-lactam antibiotic catabolic process"/>
    <property type="evidence" value="ECO:0007669"/>
    <property type="project" value="InterPro"/>
</dbReference>
<keyword evidence="2" id="KW-0378">Hydrolase</keyword>
<evidence type="ECO:0000313" key="2">
    <source>
        <dbReference type="EMBL" id="RNI21669.1"/>
    </source>
</evidence>
<keyword evidence="3" id="KW-1185">Reference proteome</keyword>
<gene>
    <name evidence="2" type="ORF">EFY87_10995</name>
</gene>
<feature type="domain" description="Beta-lactamase class A catalytic" evidence="1">
    <location>
        <begin position="31"/>
        <end position="268"/>
    </location>
</feature>
<proteinExistence type="predicted"/>
<reference evidence="2 3" key="1">
    <citation type="submission" date="2018-11" db="EMBL/GenBank/DDBJ databases">
        <title>Draft genome of Simplicispira Flexivirga sp. BO-16.</title>
        <authorList>
            <person name="Im W.T."/>
        </authorList>
    </citation>
    <scope>NUCLEOTIDE SEQUENCE [LARGE SCALE GENOMIC DNA]</scope>
    <source>
        <strain evidence="2 3">BO-16</strain>
    </source>
</reference>
<dbReference type="PANTHER" id="PTHR35333">
    <property type="entry name" value="BETA-LACTAMASE"/>
    <property type="match status" value="1"/>
</dbReference>
<name>A0A3M9M7X4_9MICO</name>
<dbReference type="InterPro" id="IPR012338">
    <property type="entry name" value="Beta-lactam/transpept-like"/>
</dbReference>
<dbReference type="RefSeq" id="WP_123271517.1">
    <property type="nucleotide sequence ID" value="NZ_RJJQ01000010.1"/>
</dbReference>
<dbReference type="InterPro" id="IPR045155">
    <property type="entry name" value="Beta-lactam_cat"/>
</dbReference>
<evidence type="ECO:0000259" key="1">
    <source>
        <dbReference type="Pfam" id="PF13354"/>
    </source>
</evidence>
<dbReference type="Gene3D" id="3.40.710.10">
    <property type="entry name" value="DD-peptidase/beta-lactamase superfamily"/>
    <property type="match status" value="1"/>
</dbReference>
<dbReference type="PANTHER" id="PTHR35333:SF3">
    <property type="entry name" value="BETA-LACTAMASE-TYPE TRANSPEPTIDASE FOLD CONTAINING PROTEIN"/>
    <property type="match status" value="1"/>
</dbReference>
<dbReference type="GO" id="GO:0046677">
    <property type="term" value="P:response to antibiotic"/>
    <property type="evidence" value="ECO:0007669"/>
    <property type="project" value="InterPro"/>
</dbReference>
<dbReference type="GO" id="GO:0008800">
    <property type="term" value="F:beta-lactamase activity"/>
    <property type="evidence" value="ECO:0007669"/>
    <property type="project" value="InterPro"/>
</dbReference>
<sequence length="300" mass="31259">MAGPNWTVPGLDAAWCAAPVLADSLSGRLVEQPVSPASVLKLPIALAAEAAIAAGDVDGMARVTLRPEHRTSGPVGMSLMADPVEMSVRDLVVPMLTISDNVATDALLKVVGVDRINSFTTALGLPLTAVTGDLAMTLDGVARDCGFSGYPQLAAHDPAVDGPPSESDLRAAIYMSAALDPGRGWRTTPAEMVALLRSVWRDEAAAPDVCARVRSLLGRQLTRNRIASGFGPGWAVAAKSGGLLGVVRNEVGVITAPDGESFAVAIFTRRQPDATPDPARTDAAIGRLARELVESLRRAR</sequence>
<accession>A0A3M9M7X4</accession>
<organism evidence="2 3">
    <name type="scientific">Flexivirga caeni</name>
    <dbReference type="NCBI Taxonomy" id="2294115"/>
    <lineage>
        <taxon>Bacteria</taxon>
        <taxon>Bacillati</taxon>
        <taxon>Actinomycetota</taxon>
        <taxon>Actinomycetes</taxon>
        <taxon>Micrococcales</taxon>
        <taxon>Dermacoccaceae</taxon>
        <taxon>Flexivirga</taxon>
    </lineage>
</organism>
<evidence type="ECO:0000313" key="3">
    <source>
        <dbReference type="Proteomes" id="UP000271678"/>
    </source>
</evidence>
<protein>
    <submittedName>
        <fullName evidence="2">Serine hydrolase</fullName>
    </submittedName>
</protein>
<dbReference type="InterPro" id="IPR000871">
    <property type="entry name" value="Beta-lactam_class-A"/>
</dbReference>
<comment type="caution">
    <text evidence="2">The sequence shown here is derived from an EMBL/GenBank/DDBJ whole genome shotgun (WGS) entry which is preliminary data.</text>
</comment>
<dbReference type="Proteomes" id="UP000271678">
    <property type="component" value="Unassembled WGS sequence"/>
</dbReference>
<dbReference type="OrthoDB" id="33989at2"/>
<dbReference type="SUPFAM" id="SSF56601">
    <property type="entry name" value="beta-lactamase/transpeptidase-like"/>
    <property type="match status" value="1"/>
</dbReference>
<dbReference type="AlphaFoldDB" id="A0A3M9M7X4"/>